<evidence type="ECO:0000256" key="5">
    <source>
        <dbReference type="SAM" id="Phobius"/>
    </source>
</evidence>
<accession>A0A1G6NZH5</accession>
<proteinExistence type="predicted"/>
<sequence length="369" mass="39323">MTGDESSTTVGVVVPRSRLRSTLARRVVRVRESLPAISQIVVAATAAYAFAHFVLGHPVPLLAATVTVSSLGLVRDARPWRVAETVMGMLVGILIAEVVLLAAGSGWWQIALAMTVTLLVARFVSPQPGFALAAVVQSLIALVIVTGAPFLRLVDGAVGGAAALIVTALIPRTLRRTELRDADELFDALDGAMATIVRALRKGDRARAERGLERARSLQTYVDAWSGSLESGREVARISPFLRRQRTELQRHERVREALDLTTRNLRVVARRAAYLCADGDARPVPADLLAELARGASLVRDSLDDISVEPAARAALVAVTRRLDPAALLPHGGVGELNLVAAMRPLAVDLLTAAGMPSAEARALLPRI</sequence>
<keyword evidence="4 5" id="KW-0472">Membrane</keyword>
<evidence type="ECO:0000256" key="1">
    <source>
        <dbReference type="ARBA" id="ARBA00004141"/>
    </source>
</evidence>
<dbReference type="Proteomes" id="UP000183203">
    <property type="component" value="Unassembled WGS sequence"/>
</dbReference>
<dbReference type="GO" id="GO:0016020">
    <property type="term" value="C:membrane"/>
    <property type="evidence" value="ECO:0007669"/>
    <property type="project" value="UniProtKB-SubCell"/>
</dbReference>
<evidence type="ECO:0000313" key="8">
    <source>
        <dbReference type="Proteomes" id="UP000183203"/>
    </source>
</evidence>
<evidence type="ECO:0000256" key="4">
    <source>
        <dbReference type="ARBA" id="ARBA00023136"/>
    </source>
</evidence>
<feature type="transmembrane region" description="Helical" evidence="5">
    <location>
        <begin position="131"/>
        <end position="151"/>
    </location>
</feature>
<keyword evidence="3 5" id="KW-1133">Transmembrane helix</keyword>
<evidence type="ECO:0000256" key="2">
    <source>
        <dbReference type="ARBA" id="ARBA00022692"/>
    </source>
</evidence>
<dbReference type="AlphaFoldDB" id="A0A1G6NZH5"/>
<protein>
    <recommendedName>
        <fullName evidence="6">Integral membrane bound transporter domain-containing protein</fullName>
    </recommendedName>
</protein>
<feature type="transmembrane region" description="Helical" evidence="5">
    <location>
        <begin position="33"/>
        <end position="51"/>
    </location>
</feature>
<dbReference type="Pfam" id="PF13515">
    <property type="entry name" value="FUSC_2"/>
    <property type="match status" value="1"/>
</dbReference>
<gene>
    <name evidence="7" type="ORF">SAMN05216418_2895</name>
</gene>
<dbReference type="STRING" id="993073.AS029_13065"/>
<keyword evidence="2 5" id="KW-0812">Transmembrane</keyword>
<evidence type="ECO:0000256" key="3">
    <source>
        <dbReference type="ARBA" id="ARBA00022989"/>
    </source>
</evidence>
<evidence type="ECO:0000259" key="6">
    <source>
        <dbReference type="Pfam" id="PF13515"/>
    </source>
</evidence>
<dbReference type="RefSeq" id="WP_175456663.1">
    <property type="nucleotide sequence ID" value="NZ_FMYG01000006.1"/>
</dbReference>
<organism evidence="7 8">
    <name type="scientific">Microbacterium enclense</name>
    <dbReference type="NCBI Taxonomy" id="993073"/>
    <lineage>
        <taxon>Bacteria</taxon>
        <taxon>Bacillati</taxon>
        <taxon>Actinomycetota</taxon>
        <taxon>Actinomycetes</taxon>
        <taxon>Micrococcales</taxon>
        <taxon>Microbacteriaceae</taxon>
        <taxon>Microbacterium</taxon>
    </lineage>
</organism>
<dbReference type="InterPro" id="IPR049453">
    <property type="entry name" value="Memb_transporter_dom"/>
</dbReference>
<dbReference type="EMBL" id="FMYG01000006">
    <property type="protein sequence ID" value="SDC72656.1"/>
    <property type="molecule type" value="Genomic_DNA"/>
</dbReference>
<comment type="subcellular location">
    <subcellularLocation>
        <location evidence="1">Membrane</location>
        <topology evidence="1">Multi-pass membrane protein</topology>
    </subcellularLocation>
</comment>
<evidence type="ECO:0000313" key="7">
    <source>
        <dbReference type="EMBL" id="SDC72656.1"/>
    </source>
</evidence>
<feature type="transmembrane region" description="Helical" evidence="5">
    <location>
        <begin position="82"/>
        <end position="101"/>
    </location>
</feature>
<feature type="domain" description="Integral membrane bound transporter" evidence="6">
    <location>
        <begin position="48"/>
        <end position="166"/>
    </location>
</feature>
<reference evidence="7 8" key="1">
    <citation type="submission" date="2016-09" db="EMBL/GenBank/DDBJ databases">
        <authorList>
            <person name="Capua I."/>
            <person name="De Benedictis P."/>
            <person name="Joannis T."/>
            <person name="Lombin L.H."/>
            <person name="Cattoli G."/>
        </authorList>
    </citation>
    <scope>NUCLEOTIDE SEQUENCE [LARGE SCALE GENOMIC DNA]</scope>
    <source>
        <strain evidence="7 8">NIO-1002</strain>
    </source>
</reference>
<name>A0A1G6NZH5_9MICO</name>